<gene>
    <name evidence="2" type="ORF">IFM89_020691</name>
</gene>
<accession>A0A835I5T1</accession>
<reference evidence="2 3" key="1">
    <citation type="submission" date="2020-10" db="EMBL/GenBank/DDBJ databases">
        <title>The Coptis chinensis genome and diversification of protoberbering-type alkaloids.</title>
        <authorList>
            <person name="Wang B."/>
            <person name="Shu S."/>
            <person name="Song C."/>
            <person name="Liu Y."/>
        </authorList>
    </citation>
    <scope>NUCLEOTIDE SEQUENCE [LARGE SCALE GENOMIC DNA]</scope>
    <source>
        <strain evidence="2">HL-2020</strain>
        <tissue evidence="2">Leaf</tissue>
    </source>
</reference>
<dbReference type="EMBL" id="JADFTS010000004">
    <property type="protein sequence ID" value="KAF9610182.1"/>
    <property type="molecule type" value="Genomic_DNA"/>
</dbReference>
<dbReference type="Proteomes" id="UP000631114">
    <property type="component" value="Unassembled WGS sequence"/>
</dbReference>
<sequence>MAVSSTTTPCDELQGQDSYNISVVSENEIADPLYPAYLNFQATPKPVENPTCKDPQWDCKNCTVLQIGVVDRYSPCNVDTDSKKESLDEPDNDGIGSLKRVEGSLYRMFHRKLSLLIGEKIMQLLMNHSIMLLKCTSGDKPVAERAPDTPNSRWRRYKRAASLDSRKVVLLFSILSSLGTLVLIYLTLRVKQMDDELGRAE</sequence>
<evidence type="ECO:0000256" key="1">
    <source>
        <dbReference type="SAM" id="Phobius"/>
    </source>
</evidence>
<dbReference type="PANTHER" id="PTHR34064:SF5">
    <property type="entry name" value="PROTEIN, PUTATIVE-RELATED"/>
    <property type="match status" value="1"/>
</dbReference>
<dbReference type="PANTHER" id="PTHR34064">
    <property type="entry name" value="OS04G0672300 PROTEIN"/>
    <property type="match status" value="1"/>
</dbReference>
<dbReference type="AlphaFoldDB" id="A0A835I5T1"/>
<keyword evidence="3" id="KW-1185">Reference proteome</keyword>
<evidence type="ECO:0000313" key="3">
    <source>
        <dbReference type="Proteomes" id="UP000631114"/>
    </source>
</evidence>
<organism evidence="2 3">
    <name type="scientific">Coptis chinensis</name>
    <dbReference type="NCBI Taxonomy" id="261450"/>
    <lineage>
        <taxon>Eukaryota</taxon>
        <taxon>Viridiplantae</taxon>
        <taxon>Streptophyta</taxon>
        <taxon>Embryophyta</taxon>
        <taxon>Tracheophyta</taxon>
        <taxon>Spermatophyta</taxon>
        <taxon>Magnoliopsida</taxon>
        <taxon>Ranunculales</taxon>
        <taxon>Ranunculaceae</taxon>
        <taxon>Coptidoideae</taxon>
        <taxon>Coptis</taxon>
    </lineage>
</organism>
<feature type="transmembrane region" description="Helical" evidence="1">
    <location>
        <begin position="168"/>
        <end position="188"/>
    </location>
</feature>
<dbReference type="OrthoDB" id="1911818at2759"/>
<comment type="caution">
    <text evidence="2">The sequence shown here is derived from an EMBL/GenBank/DDBJ whole genome shotgun (WGS) entry which is preliminary data.</text>
</comment>
<keyword evidence="1" id="KW-1133">Transmembrane helix</keyword>
<keyword evidence="1" id="KW-0812">Transmembrane</keyword>
<evidence type="ECO:0000313" key="2">
    <source>
        <dbReference type="EMBL" id="KAF9610182.1"/>
    </source>
</evidence>
<keyword evidence="1" id="KW-0472">Membrane</keyword>
<protein>
    <submittedName>
        <fullName evidence="2">Uncharacterized protein</fullName>
    </submittedName>
</protein>
<name>A0A835I5T1_9MAGN</name>
<proteinExistence type="predicted"/>